<organism evidence="1 2">
    <name type="scientific">Lujinxingia vulgaris</name>
    <dbReference type="NCBI Taxonomy" id="2600176"/>
    <lineage>
        <taxon>Bacteria</taxon>
        <taxon>Deltaproteobacteria</taxon>
        <taxon>Bradymonadales</taxon>
        <taxon>Lujinxingiaceae</taxon>
        <taxon>Lujinxingia</taxon>
    </lineage>
</organism>
<dbReference type="AlphaFoldDB" id="A0A5C6WVC3"/>
<evidence type="ECO:0000313" key="1">
    <source>
        <dbReference type="EMBL" id="TXD32696.1"/>
    </source>
</evidence>
<reference evidence="1 2" key="1">
    <citation type="submission" date="2019-08" db="EMBL/GenBank/DDBJ databases">
        <title>Bradymonadales sp. TMQ2.</title>
        <authorList>
            <person name="Liang Q."/>
        </authorList>
    </citation>
    <scope>NUCLEOTIDE SEQUENCE [LARGE SCALE GENOMIC DNA]</scope>
    <source>
        <strain evidence="1 2">TMQ2</strain>
    </source>
</reference>
<dbReference type="OrthoDB" id="5526737at2"/>
<comment type="caution">
    <text evidence="1">The sequence shown here is derived from an EMBL/GenBank/DDBJ whole genome shotgun (WGS) entry which is preliminary data.</text>
</comment>
<evidence type="ECO:0000313" key="2">
    <source>
        <dbReference type="Proteomes" id="UP000321046"/>
    </source>
</evidence>
<dbReference type="EMBL" id="VOSL01000116">
    <property type="protein sequence ID" value="TXD32696.1"/>
    <property type="molecule type" value="Genomic_DNA"/>
</dbReference>
<proteinExistence type="predicted"/>
<name>A0A5C6WVC3_9DELT</name>
<protein>
    <submittedName>
        <fullName evidence="1">Uncharacterized protein</fullName>
    </submittedName>
</protein>
<accession>A0A5C6WVC3</accession>
<dbReference type="RefSeq" id="WP_146976096.1">
    <property type="nucleotide sequence ID" value="NZ_VOSL01000116.1"/>
</dbReference>
<dbReference type="Proteomes" id="UP000321046">
    <property type="component" value="Unassembled WGS sequence"/>
</dbReference>
<gene>
    <name evidence="1" type="ORF">FRC96_16675</name>
</gene>
<sequence length="223" mass="25818">MTRQTFAIVVSLTTLIVAWIPQTARALTGAQIEEAASAFDHEPTIADTHQAALRYLEMGAPDLDHWTRRARLAALLPQVQGQVAWLDQHDLQNRFRENIEADENGDYQRDYAQHYLYDDTRSRTLYSLRLSLDLSQLVYTPQEMVIQREVRARWKHRDDLLKAVTETYFARRRHQLYDMLLVPDSEEEALARHLEIQALSARLDALTGGWFSEQLQNAKGGER</sequence>